<keyword evidence="5" id="KW-0963">Cytoplasm</keyword>
<evidence type="ECO:0000256" key="2">
    <source>
        <dbReference type="ARBA" id="ARBA00022727"/>
    </source>
</evidence>
<dbReference type="PANTHER" id="PTHR23359">
    <property type="entry name" value="NUCLEOTIDE KINASE"/>
    <property type="match status" value="1"/>
</dbReference>
<comment type="pathway">
    <text evidence="5">Purine metabolism; AMP biosynthesis via salvage pathway; AMP from ADP: step 1/1.</text>
</comment>
<dbReference type="UniPathway" id="UPA00588">
    <property type="reaction ID" value="UER00649"/>
</dbReference>
<evidence type="ECO:0000256" key="3">
    <source>
        <dbReference type="ARBA" id="ARBA00022741"/>
    </source>
</evidence>
<feature type="binding site" evidence="5">
    <location>
        <begin position="86"/>
        <end position="89"/>
    </location>
    <ligand>
        <name>AMP</name>
        <dbReference type="ChEBI" id="CHEBI:456215"/>
    </ligand>
</feature>
<evidence type="ECO:0000256" key="7">
    <source>
        <dbReference type="RuleBase" id="RU003331"/>
    </source>
</evidence>
<accession>C3J805</accession>
<keyword evidence="5 7" id="KW-0067">ATP-binding</keyword>
<dbReference type="PROSITE" id="PS00113">
    <property type="entry name" value="ADENYLATE_KINASE"/>
    <property type="match status" value="1"/>
</dbReference>
<evidence type="ECO:0000256" key="6">
    <source>
        <dbReference type="RuleBase" id="RU003330"/>
    </source>
</evidence>
<gene>
    <name evidence="5 8" type="primary">adk</name>
    <name evidence="8" type="ORF">POREN0001_1248</name>
</gene>
<feature type="region of interest" description="NMP" evidence="5">
    <location>
        <begin position="31"/>
        <end position="60"/>
    </location>
</feature>
<dbReference type="InterPro" id="IPR033690">
    <property type="entry name" value="Adenylat_kinase_CS"/>
</dbReference>
<dbReference type="eggNOG" id="COG0563">
    <property type="taxonomic scope" value="Bacteria"/>
</dbReference>
<comment type="catalytic activity">
    <reaction evidence="5 7">
        <text>AMP + ATP = 2 ADP</text>
        <dbReference type="Rhea" id="RHEA:12973"/>
        <dbReference type="ChEBI" id="CHEBI:30616"/>
        <dbReference type="ChEBI" id="CHEBI:456215"/>
        <dbReference type="ChEBI" id="CHEBI:456216"/>
        <dbReference type="EC" id="2.7.4.3"/>
    </reaction>
</comment>
<comment type="function">
    <text evidence="5">Catalyzes the reversible transfer of the terminal phosphate group between ATP and AMP. Plays an important role in cellular energy homeostasis and in adenine nucleotide metabolism.</text>
</comment>
<dbReference type="Proteomes" id="UP000004295">
    <property type="component" value="Unassembled WGS sequence"/>
</dbReference>
<comment type="subunit">
    <text evidence="5 7">Monomer.</text>
</comment>
<dbReference type="HAMAP" id="MF_00235">
    <property type="entry name" value="Adenylate_kinase_Adk"/>
    <property type="match status" value="1"/>
</dbReference>
<dbReference type="SUPFAM" id="SSF52540">
    <property type="entry name" value="P-loop containing nucleoside triphosphate hydrolases"/>
    <property type="match status" value="1"/>
</dbReference>
<comment type="similarity">
    <text evidence="5 6">Belongs to the adenylate kinase family.</text>
</comment>
<keyword evidence="2 5" id="KW-0545">Nucleotide biosynthesis</keyword>
<dbReference type="CDD" id="cd01428">
    <property type="entry name" value="ADK"/>
    <property type="match status" value="1"/>
</dbReference>
<dbReference type="AlphaFoldDB" id="C3J805"/>
<dbReference type="InterPro" id="IPR000850">
    <property type="entry name" value="Adenylat/UMP-CMP_kin"/>
</dbReference>
<dbReference type="Gene3D" id="3.40.50.300">
    <property type="entry name" value="P-loop containing nucleotide triphosphate hydrolases"/>
    <property type="match status" value="1"/>
</dbReference>
<dbReference type="EC" id="2.7.4.3" evidence="5 7"/>
<evidence type="ECO:0000256" key="4">
    <source>
        <dbReference type="ARBA" id="ARBA00022777"/>
    </source>
</evidence>
<dbReference type="GO" id="GO:0005524">
    <property type="term" value="F:ATP binding"/>
    <property type="evidence" value="ECO:0007669"/>
    <property type="project" value="UniProtKB-UniRule"/>
</dbReference>
<sequence length="190" mass="21189">MINLILFGAPGSGKGTQSANLVQRYQLMHVSTGDILRAEIKAETELGLKAKTLIEAGHLVPDEVIIGMMEDLVASHPDVKGFVFDGFPRTVAQAQALDLLLQRHQTKVSAMLELSVPDEMVIERLLLRKEKEGRSDDNIETINHRLKVYRTQTAPVSEYYAQQGNLHLVDGTGRVEEISERLYQIIDKLA</sequence>
<feature type="binding site" evidence="5">
    <location>
        <position position="128"/>
    </location>
    <ligand>
        <name>ATP</name>
        <dbReference type="ChEBI" id="CHEBI:30616"/>
    </ligand>
</feature>
<keyword evidence="1 5" id="KW-0808">Transferase</keyword>
<evidence type="ECO:0000313" key="8">
    <source>
        <dbReference type="EMBL" id="EEN83765.1"/>
    </source>
</evidence>
<evidence type="ECO:0000313" key="9">
    <source>
        <dbReference type="Proteomes" id="UP000004295"/>
    </source>
</evidence>
<dbReference type="STRING" id="553175.POREN0001_1248"/>
<dbReference type="GO" id="GO:0004017">
    <property type="term" value="F:AMP kinase activity"/>
    <property type="evidence" value="ECO:0007669"/>
    <property type="project" value="UniProtKB-UniRule"/>
</dbReference>
<dbReference type="InterPro" id="IPR027417">
    <property type="entry name" value="P-loop_NTPase"/>
</dbReference>
<name>C3J805_POREA</name>
<protein>
    <recommendedName>
        <fullName evidence="5 7">Adenylate kinase</fullName>
        <shortName evidence="5">AK</shortName>
        <ecNumber evidence="5 7">2.7.4.3</ecNumber>
    </recommendedName>
    <alternativeName>
        <fullName evidence="5">ATP-AMP transphosphorylase</fullName>
    </alternativeName>
    <alternativeName>
        <fullName evidence="5">ATP:AMP phosphotransferase</fullName>
    </alternativeName>
    <alternativeName>
        <fullName evidence="5">Adenylate monophosphate kinase</fullName>
    </alternativeName>
</protein>
<dbReference type="RefSeq" id="WP_004332243.1">
    <property type="nucleotide sequence ID" value="NZ_ACNN01000005.1"/>
</dbReference>
<feature type="binding site" evidence="5">
    <location>
        <position position="134"/>
    </location>
    <ligand>
        <name>AMP</name>
        <dbReference type="ChEBI" id="CHEBI:456215"/>
    </ligand>
</feature>
<dbReference type="Pfam" id="PF00406">
    <property type="entry name" value="ADK"/>
    <property type="match status" value="1"/>
</dbReference>
<dbReference type="NCBIfam" id="NF011104">
    <property type="entry name" value="PRK14531.1"/>
    <property type="match status" value="1"/>
</dbReference>
<feature type="binding site" evidence="5">
    <location>
        <begin position="58"/>
        <end position="60"/>
    </location>
    <ligand>
        <name>AMP</name>
        <dbReference type="ChEBI" id="CHEBI:456215"/>
    </ligand>
</feature>
<feature type="binding site" evidence="5">
    <location>
        <position position="93"/>
    </location>
    <ligand>
        <name>AMP</name>
        <dbReference type="ChEBI" id="CHEBI:456215"/>
    </ligand>
</feature>
<dbReference type="EMBL" id="ACNN01000005">
    <property type="protein sequence ID" value="EEN83765.1"/>
    <property type="molecule type" value="Genomic_DNA"/>
</dbReference>
<dbReference type="NCBIfam" id="NF011105">
    <property type="entry name" value="PRK14532.1"/>
    <property type="match status" value="1"/>
</dbReference>
<comment type="caution">
    <text evidence="5">Lacks conserved residue(s) required for the propagation of feature annotation.</text>
</comment>
<dbReference type="GO" id="GO:0044209">
    <property type="term" value="P:AMP salvage"/>
    <property type="evidence" value="ECO:0007669"/>
    <property type="project" value="UniProtKB-UniRule"/>
</dbReference>
<dbReference type="NCBIfam" id="NF011100">
    <property type="entry name" value="PRK14527.1"/>
    <property type="match status" value="1"/>
</dbReference>
<reference evidence="8 9" key="1">
    <citation type="submission" date="2009-04" db="EMBL/GenBank/DDBJ databases">
        <authorList>
            <person name="Sebastian Y."/>
            <person name="Madupu R."/>
            <person name="Durkin A.S."/>
            <person name="Torralba M."/>
            <person name="Methe B."/>
            <person name="Sutton G.G."/>
            <person name="Strausberg R.L."/>
            <person name="Nelson K.E."/>
        </authorList>
    </citation>
    <scope>NUCLEOTIDE SEQUENCE [LARGE SCALE GENOMIC DNA]</scope>
    <source>
        <strain evidence="9">ATCC 35406 / BCRC 14492 / JCM 8526 / NCTC 13058 / HG 370</strain>
    </source>
</reference>
<dbReference type="PRINTS" id="PR00094">
    <property type="entry name" value="ADENYLTKNASE"/>
</dbReference>
<dbReference type="GO" id="GO:0005737">
    <property type="term" value="C:cytoplasm"/>
    <property type="evidence" value="ECO:0007669"/>
    <property type="project" value="UniProtKB-SubCell"/>
</dbReference>
<feature type="binding site" evidence="5">
    <location>
        <position position="173"/>
    </location>
    <ligand>
        <name>ATP</name>
        <dbReference type="ChEBI" id="CHEBI:30616"/>
    </ligand>
</feature>
<keyword evidence="4 5" id="KW-0418">Kinase</keyword>
<keyword evidence="3 5" id="KW-0547">Nucleotide-binding</keyword>
<evidence type="ECO:0000256" key="1">
    <source>
        <dbReference type="ARBA" id="ARBA00022679"/>
    </source>
</evidence>
<feature type="binding site" evidence="5">
    <location>
        <position position="145"/>
    </location>
    <ligand>
        <name>AMP</name>
        <dbReference type="ChEBI" id="CHEBI:456215"/>
    </ligand>
</feature>
<feature type="binding site" evidence="5">
    <location>
        <begin position="11"/>
        <end position="16"/>
    </location>
    <ligand>
        <name>ATP</name>
        <dbReference type="ChEBI" id="CHEBI:30616"/>
    </ligand>
</feature>
<comment type="caution">
    <text evidence="8">The sequence shown here is derived from an EMBL/GenBank/DDBJ whole genome shotgun (WGS) entry which is preliminary data.</text>
</comment>
<feature type="binding site" evidence="5">
    <location>
        <position position="37"/>
    </location>
    <ligand>
        <name>AMP</name>
        <dbReference type="ChEBI" id="CHEBI:456215"/>
    </ligand>
</feature>
<dbReference type="GeneID" id="93365562"/>
<organism evidence="8 9">
    <name type="scientific">Porphyromonas endodontalis (strain ATCC 35406 / DSM 24491 / JCM 8526 / CCUG 16442 / BCRC 14492 / NCTC 13058 / HG 370)</name>
    <name type="common">Bacteroides endodontalis</name>
    <dbReference type="NCBI Taxonomy" id="553175"/>
    <lineage>
        <taxon>Bacteria</taxon>
        <taxon>Pseudomonadati</taxon>
        <taxon>Bacteroidota</taxon>
        <taxon>Bacteroidia</taxon>
        <taxon>Bacteroidales</taxon>
        <taxon>Porphyromonadaceae</taxon>
        <taxon>Porphyromonas</taxon>
    </lineage>
</organism>
<proteinExistence type="inferred from homology"/>
<comment type="domain">
    <text evidence="5">Consists of three domains, a large central CORE domain and two small peripheral domains, NMPbind and LID, which undergo movements during catalysis. The LID domain closes over the site of phosphoryl transfer upon ATP binding. Assembling and dissambling the active center during each catalytic cycle provides an effective means to prevent ATP hydrolysis.</text>
</comment>
<evidence type="ECO:0000256" key="5">
    <source>
        <dbReference type="HAMAP-Rule" id="MF_00235"/>
    </source>
</evidence>
<comment type="subcellular location">
    <subcellularLocation>
        <location evidence="5 7">Cytoplasm</location>
    </subcellularLocation>
</comment>
<keyword evidence="9" id="KW-1185">Reference proteome</keyword>
<feature type="binding site" evidence="5">
    <location>
        <position position="32"/>
    </location>
    <ligand>
        <name>AMP</name>
        <dbReference type="ChEBI" id="CHEBI:456215"/>
    </ligand>
</feature>
<dbReference type="NCBIfam" id="NF001381">
    <property type="entry name" value="PRK00279.1-3"/>
    <property type="match status" value="1"/>
</dbReference>